<dbReference type="GO" id="GO:0005682">
    <property type="term" value="C:U5 snRNP"/>
    <property type="evidence" value="ECO:0007669"/>
    <property type="project" value="TreeGrafter"/>
</dbReference>
<proteinExistence type="inferred from homology"/>
<dbReference type="Gene3D" id="1.20.940.10">
    <property type="entry name" value="Functional domain of the splicing factor Prp18"/>
    <property type="match status" value="1"/>
</dbReference>
<dbReference type="SUPFAM" id="SSF47938">
    <property type="entry name" value="Functional domain of the splicing factor Prp18"/>
    <property type="match status" value="1"/>
</dbReference>
<dbReference type="PANTHER" id="PTHR13007:SF19">
    <property type="entry name" value="PRE-MRNA-SPLICING FACTOR 18"/>
    <property type="match status" value="1"/>
</dbReference>
<gene>
    <name evidence="9" type="ORF">SCODWIG_01044</name>
</gene>
<sequence>MIKDTEQLANDTSYVFTESDFQNLECLCSKSLQYIHYLLNLQEQCYSKTNNTADDKIADSDNDNICKETRINLFPLLIKLRKKTLDRNTLVTLSTTLYYLQLADYKSCLESYMKLSIGNVAWPIGVASIGIHQRSNHSRISNNFNASSNIMIDEETRLWITNIKRLITLLQESEKSV</sequence>
<dbReference type="GO" id="GO:0000350">
    <property type="term" value="P:generation of catalytic spliceosome for second transesterification step"/>
    <property type="evidence" value="ECO:0007669"/>
    <property type="project" value="TreeGrafter"/>
</dbReference>
<comment type="similarity">
    <text evidence="2">Belongs to the PRP18 family.</text>
</comment>
<dbReference type="Proteomes" id="UP000262825">
    <property type="component" value="Unassembled WGS sequence"/>
</dbReference>
<evidence type="ECO:0000256" key="5">
    <source>
        <dbReference type="ARBA" id="ARBA00022728"/>
    </source>
</evidence>
<dbReference type="PANTHER" id="PTHR13007">
    <property type="entry name" value="PRE-MRNA SPLICING FACTOR-RELATED"/>
    <property type="match status" value="1"/>
</dbReference>
<dbReference type="InterPro" id="IPR004098">
    <property type="entry name" value="Prp18"/>
</dbReference>
<keyword evidence="5" id="KW-0747">Spliceosome</keyword>
<organism evidence="9 10">
    <name type="scientific">Saccharomycodes ludwigii</name>
    <dbReference type="NCBI Taxonomy" id="36035"/>
    <lineage>
        <taxon>Eukaryota</taxon>
        <taxon>Fungi</taxon>
        <taxon>Dikarya</taxon>
        <taxon>Ascomycota</taxon>
        <taxon>Saccharomycotina</taxon>
        <taxon>Saccharomycetes</taxon>
        <taxon>Saccharomycodales</taxon>
        <taxon>Saccharomycodaceae</taxon>
        <taxon>Saccharomycodes</taxon>
    </lineage>
</organism>
<evidence type="ECO:0000256" key="1">
    <source>
        <dbReference type="ARBA" id="ARBA00004123"/>
    </source>
</evidence>
<comment type="subcellular location">
    <subcellularLocation>
        <location evidence="1">Nucleus</location>
    </subcellularLocation>
</comment>
<evidence type="ECO:0000256" key="7">
    <source>
        <dbReference type="ARBA" id="ARBA00023242"/>
    </source>
</evidence>
<reference evidence="10" key="1">
    <citation type="submission" date="2018-06" db="EMBL/GenBank/DDBJ databases">
        <authorList>
            <person name="Guldener U."/>
        </authorList>
    </citation>
    <scope>NUCLEOTIDE SEQUENCE [LARGE SCALE GENOMIC DNA]</scope>
    <source>
        <strain evidence="10">UTAD17</strain>
    </source>
</reference>
<evidence type="ECO:0000313" key="9">
    <source>
        <dbReference type="EMBL" id="SSD59283.1"/>
    </source>
</evidence>
<dbReference type="VEuPathDB" id="FungiDB:SCODWIG_01044"/>
<feature type="domain" description="Prp18" evidence="8">
    <location>
        <begin position="33"/>
        <end position="173"/>
    </location>
</feature>
<dbReference type="Pfam" id="PF02840">
    <property type="entry name" value="Prp18"/>
    <property type="match status" value="1"/>
</dbReference>
<evidence type="ECO:0000256" key="6">
    <source>
        <dbReference type="ARBA" id="ARBA00023187"/>
    </source>
</evidence>
<dbReference type="GO" id="GO:0046540">
    <property type="term" value="C:U4/U6 x U5 tri-snRNP complex"/>
    <property type="evidence" value="ECO:0007669"/>
    <property type="project" value="TreeGrafter"/>
</dbReference>
<protein>
    <recommendedName>
        <fullName evidence="3">Pre-mRNA-splicing factor 18</fullName>
    </recommendedName>
</protein>
<accession>A0A376B3N8</accession>
<dbReference type="GO" id="GO:0071021">
    <property type="term" value="C:U2-type post-spliceosomal complex"/>
    <property type="evidence" value="ECO:0007669"/>
    <property type="project" value="TreeGrafter"/>
</dbReference>
<evidence type="ECO:0000256" key="3">
    <source>
        <dbReference type="ARBA" id="ARBA00018242"/>
    </source>
</evidence>
<evidence type="ECO:0000256" key="2">
    <source>
        <dbReference type="ARBA" id="ARBA00008137"/>
    </source>
</evidence>
<dbReference type="InterPro" id="IPR039979">
    <property type="entry name" value="PRPF18"/>
</dbReference>
<dbReference type="AlphaFoldDB" id="A0A376B3N8"/>
<evidence type="ECO:0000259" key="8">
    <source>
        <dbReference type="Pfam" id="PF02840"/>
    </source>
</evidence>
<keyword evidence="6" id="KW-0508">mRNA splicing</keyword>
<evidence type="ECO:0000313" key="10">
    <source>
        <dbReference type="Proteomes" id="UP000262825"/>
    </source>
</evidence>
<keyword evidence="10" id="KW-1185">Reference proteome</keyword>
<keyword evidence="7" id="KW-0539">Nucleus</keyword>
<keyword evidence="4" id="KW-0507">mRNA processing</keyword>
<evidence type="ECO:0000256" key="4">
    <source>
        <dbReference type="ARBA" id="ARBA00022664"/>
    </source>
</evidence>
<name>A0A376B3N8_9ASCO</name>
<dbReference type="EMBL" id="UFAJ01000117">
    <property type="protein sequence ID" value="SSD59283.1"/>
    <property type="molecule type" value="Genomic_DNA"/>
</dbReference>